<keyword evidence="16" id="KW-0333">Golgi apparatus</keyword>
<keyword evidence="7" id="KW-0963">Cytoplasm</keyword>
<feature type="domain" description="COPA/B TPR" evidence="29">
    <location>
        <begin position="610"/>
        <end position="766"/>
    </location>
</feature>
<feature type="domain" description="Nicastrin small lobe" evidence="28">
    <location>
        <begin position="1304"/>
        <end position="1478"/>
    </location>
</feature>
<feature type="repeat" description="WD" evidence="24">
    <location>
        <begin position="47"/>
        <end position="88"/>
    </location>
</feature>
<feature type="repeat" description="WD" evidence="24">
    <location>
        <begin position="89"/>
        <end position="130"/>
    </location>
</feature>
<dbReference type="InterPro" id="IPR036322">
    <property type="entry name" value="WD40_repeat_dom_sf"/>
</dbReference>
<keyword evidence="11" id="KW-0677">Repeat</keyword>
<keyword evidence="10" id="KW-0732">Signal</keyword>
<dbReference type="Pfam" id="PF04053">
    <property type="entry name" value="B-prop_COPA_B_2nd"/>
    <property type="match status" value="1"/>
</dbReference>
<keyword evidence="14" id="KW-0914">Notch signaling pathway</keyword>
<dbReference type="InterPro" id="IPR020472">
    <property type="entry name" value="WD40_PAC1"/>
</dbReference>
<evidence type="ECO:0000259" key="29">
    <source>
        <dbReference type="Pfam" id="PF23953"/>
    </source>
</evidence>
<name>A0A6A4TGF0_SCOMX</name>
<keyword evidence="6" id="KW-0813">Transport</keyword>
<evidence type="ECO:0000256" key="24">
    <source>
        <dbReference type="PROSITE-ProRule" id="PRU00221"/>
    </source>
</evidence>
<evidence type="ECO:0000256" key="11">
    <source>
        <dbReference type="ARBA" id="ARBA00022737"/>
    </source>
</evidence>
<dbReference type="FunFam" id="2.130.10.10:FF:000010">
    <property type="entry name" value="Coatomer subunit alpha"/>
    <property type="match status" value="1"/>
</dbReference>
<dbReference type="GO" id="GO:0005198">
    <property type="term" value="F:structural molecule activity"/>
    <property type="evidence" value="ECO:0007669"/>
    <property type="project" value="InterPro"/>
</dbReference>
<feature type="transmembrane region" description="Helical" evidence="25">
    <location>
        <begin position="1927"/>
        <end position="1947"/>
    </location>
</feature>
<evidence type="ECO:0000259" key="28">
    <source>
        <dbReference type="Pfam" id="PF18266"/>
    </source>
</evidence>
<evidence type="ECO:0000256" key="22">
    <source>
        <dbReference type="ARBA" id="ARBA00073979"/>
    </source>
</evidence>
<gene>
    <name evidence="30" type="ORF">F2P81_000299</name>
</gene>
<evidence type="ECO:0000256" key="21">
    <source>
        <dbReference type="ARBA" id="ARBA00062633"/>
    </source>
</evidence>
<dbReference type="CDD" id="cd22948">
    <property type="entry name" value="Coatomer_WDAD_alpha"/>
    <property type="match status" value="1"/>
</dbReference>
<evidence type="ECO:0000256" key="15">
    <source>
        <dbReference type="ARBA" id="ARBA00022989"/>
    </source>
</evidence>
<evidence type="ECO:0000256" key="18">
    <source>
        <dbReference type="ARBA" id="ARBA00023180"/>
    </source>
</evidence>
<dbReference type="PANTHER" id="PTHR21092">
    <property type="entry name" value="NICASTRIN"/>
    <property type="match status" value="1"/>
</dbReference>
<feature type="domain" description="Coatomer alpha subunit C-terminal" evidence="27">
    <location>
        <begin position="815"/>
        <end position="1217"/>
    </location>
</feature>
<dbReference type="InterPro" id="IPR010714">
    <property type="entry name" value="Coatomer_asu_C"/>
</dbReference>
<dbReference type="GO" id="GO:0006886">
    <property type="term" value="P:intracellular protein transport"/>
    <property type="evidence" value="ECO:0007669"/>
    <property type="project" value="InterPro"/>
</dbReference>
<evidence type="ECO:0000256" key="19">
    <source>
        <dbReference type="ARBA" id="ARBA00024791"/>
    </source>
</evidence>
<comment type="caution">
    <text evidence="30">The sequence shown here is derived from an EMBL/GenBank/DDBJ whole genome shotgun (WGS) entry which is preliminary data.</text>
</comment>
<comment type="subunit">
    <text evidence="21">Oligomeric complex that consists of at least the alpha, beta, beta', gamma, delta, epsilon and zeta subunits. Interacts with SCYL1. Interacts with JAGN1. Interacts with TMEM41B. Interacts with SVEP1. Probably interacts with PEX11A.</text>
</comment>
<dbReference type="InterPro" id="IPR008710">
    <property type="entry name" value="Nicastrin"/>
</dbReference>
<dbReference type="InterPro" id="IPR006692">
    <property type="entry name" value="Beta-prop_COPA/B_2nd"/>
</dbReference>
<keyword evidence="8 24" id="KW-0853">WD repeat</keyword>
<dbReference type="GO" id="GO:0007219">
    <property type="term" value="P:Notch signaling pathway"/>
    <property type="evidence" value="ECO:0007669"/>
    <property type="project" value="UniProtKB-KW"/>
</dbReference>
<dbReference type="Pfam" id="PF18266">
    <property type="entry name" value="Ncstrn_small"/>
    <property type="match status" value="1"/>
</dbReference>
<dbReference type="SUPFAM" id="SSF50978">
    <property type="entry name" value="WD40 repeat-like"/>
    <property type="match status" value="1"/>
</dbReference>
<dbReference type="GO" id="GO:0016485">
    <property type="term" value="P:protein processing"/>
    <property type="evidence" value="ECO:0007669"/>
    <property type="project" value="InterPro"/>
</dbReference>
<dbReference type="SUPFAM" id="SSF101908">
    <property type="entry name" value="Putative isomerase YbhE"/>
    <property type="match status" value="1"/>
</dbReference>
<evidence type="ECO:0000313" key="30">
    <source>
        <dbReference type="EMBL" id="KAF0046666.1"/>
    </source>
</evidence>
<evidence type="ECO:0000256" key="8">
    <source>
        <dbReference type="ARBA" id="ARBA00022574"/>
    </source>
</evidence>
<dbReference type="Gene3D" id="3.40.630.10">
    <property type="entry name" value="Zn peptidases"/>
    <property type="match status" value="1"/>
</dbReference>
<dbReference type="GO" id="GO:0016192">
    <property type="term" value="P:vesicle-mediated transport"/>
    <property type="evidence" value="ECO:0007669"/>
    <property type="project" value="UniProtKB-KW"/>
</dbReference>
<evidence type="ECO:0000256" key="16">
    <source>
        <dbReference type="ARBA" id="ARBA00023034"/>
    </source>
</evidence>
<evidence type="ECO:0000256" key="3">
    <source>
        <dbReference type="ARBA" id="ARBA00004496"/>
    </source>
</evidence>
<evidence type="ECO:0000313" key="31">
    <source>
        <dbReference type="Proteomes" id="UP000438429"/>
    </source>
</evidence>
<dbReference type="PANTHER" id="PTHR21092:SF0">
    <property type="entry name" value="NICASTRIN"/>
    <property type="match status" value="1"/>
</dbReference>
<dbReference type="GO" id="GO:0030126">
    <property type="term" value="C:COPI vesicle coat"/>
    <property type="evidence" value="ECO:0007669"/>
    <property type="project" value="InterPro"/>
</dbReference>
<evidence type="ECO:0000256" key="13">
    <source>
        <dbReference type="ARBA" id="ARBA00022927"/>
    </source>
</evidence>
<protein>
    <recommendedName>
        <fullName evidence="22">Coatomer subunit alpha</fullName>
    </recommendedName>
    <alternativeName>
        <fullName evidence="23">Alpha-coat protein</fullName>
    </alternativeName>
    <alternativeName>
        <fullName evidence="5">Nicastrin</fullName>
    </alternativeName>
</protein>
<dbReference type="GO" id="GO:0000139">
    <property type="term" value="C:Golgi membrane"/>
    <property type="evidence" value="ECO:0007669"/>
    <property type="project" value="UniProtKB-SubCell"/>
</dbReference>
<dbReference type="PROSITE" id="PS00678">
    <property type="entry name" value="WD_REPEATS_1"/>
    <property type="match status" value="1"/>
</dbReference>
<reference evidence="30 31" key="1">
    <citation type="submission" date="2019-06" db="EMBL/GenBank/DDBJ databases">
        <title>Draft genomes of female and male turbot (Scophthalmus maximus).</title>
        <authorList>
            <person name="Xu H."/>
            <person name="Xu X.-W."/>
            <person name="Shao C."/>
            <person name="Chen S."/>
        </authorList>
    </citation>
    <scope>NUCLEOTIDE SEQUENCE [LARGE SCALE GENOMIC DNA]</scope>
    <source>
        <strain evidence="30">Ysfricsl-2016a</strain>
        <tissue evidence="30">Blood</tissue>
    </source>
</reference>
<evidence type="ECO:0000259" key="26">
    <source>
        <dbReference type="Pfam" id="PF04053"/>
    </source>
</evidence>
<dbReference type="Gene3D" id="2.130.10.10">
    <property type="entry name" value="YVTN repeat-like/Quinoprotein amine dehydrogenase"/>
    <property type="match status" value="1"/>
</dbReference>
<dbReference type="GO" id="GO:0005886">
    <property type="term" value="C:plasma membrane"/>
    <property type="evidence" value="ECO:0007669"/>
    <property type="project" value="UniProtKB-ARBA"/>
</dbReference>
<feature type="domain" description="COPA/B second beta-propeller" evidence="26">
    <location>
        <begin position="341"/>
        <end position="582"/>
    </location>
</feature>
<dbReference type="Gene3D" id="1.25.40.470">
    <property type="match status" value="1"/>
</dbReference>
<dbReference type="InterPro" id="IPR001680">
    <property type="entry name" value="WD40_rpt"/>
</dbReference>
<evidence type="ECO:0000259" key="27">
    <source>
        <dbReference type="Pfam" id="PF06957"/>
    </source>
</evidence>
<dbReference type="InterPro" id="IPR041084">
    <property type="entry name" value="Ncstrn_small"/>
</dbReference>
<dbReference type="InterPro" id="IPR047312">
    <property type="entry name" value="Coatomer_alpha_WD-assoc_reg"/>
</dbReference>
<evidence type="ECO:0000256" key="20">
    <source>
        <dbReference type="ARBA" id="ARBA00057585"/>
    </source>
</evidence>
<dbReference type="InterPro" id="IPR019775">
    <property type="entry name" value="WD40_repeat_CS"/>
</dbReference>
<dbReference type="InterPro" id="IPR015943">
    <property type="entry name" value="WD40/YVTN_repeat-like_dom_sf"/>
</dbReference>
<comment type="function">
    <text evidence="20">Xenin stimulates exocrine pancreatic secretion. It inhibits pentagastrin-stimulated secretion of acid, to induce exocrine pancreatic secretion and to affect small and large intestinal motility. In the gut, xenin interacts with the neurotensin receptor.</text>
</comment>
<dbReference type="Pfam" id="PF00400">
    <property type="entry name" value="WD40"/>
    <property type="match status" value="6"/>
</dbReference>
<feature type="repeat" description="WD" evidence="24">
    <location>
        <begin position="131"/>
        <end position="165"/>
    </location>
</feature>
<evidence type="ECO:0000256" key="2">
    <source>
        <dbReference type="ARBA" id="ARBA00004479"/>
    </source>
</evidence>
<dbReference type="GO" id="GO:0007220">
    <property type="term" value="P:Notch receptor processing"/>
    <property type="evidence" value="ECO:0007669"/>
    <property type="project" value="TreeGrafter"/>
</dbReference>
<evidence type="ECO:0000256" key="14">
    <source>
        <dbReference type="ARBA" id="ARBA00022976"/>
    </source>
</evidence>
<comment type="similarity">
    <text evidence="4">Belongs to the nicastrin family.</text>
</comment>
<feature type="repeat" description="WD" evidence="24">
    <location>
        <begin position="245"/>
        <end position="286"/>
    </location>
</feature>
<dbReference type="PRINTS" id="PR00320">
    <property type="entry name" value="GPROTEINBRPT"/>
</dbReference>
<comment type="subcellular location">
    <subcellularLocation>
        <location evidence="3">Cytoplasm</location>
    </subcellularLocation>
    <subcellularLocation>
        <location evidence="1">Golgi apparatus membrane</location>
        <topology evidence="1">Peripheral membrane protein</topology>
        <orientation evidence="1">Cytoplasmic side</orientation>
    </subcellularLocation>
    <subcellularLocation>
        <location evidence="2">Membrane</location>
        <topology evidence="2">Single-pass type I membrane protein</topology>
    </subcellularLocation>
</comment>
<dbReference type="EMBL" id="VEVO01000001">
    <property type="protein sequence ID" value="KAF0046666.1"/>
    <property type="molecule type" value="Genomic_DNA"/>
</dbReference>
<proteinExistence type="inferred from homology"/>
<dbReference type="Pfam" id="PF06957">
    <property type="entry name" value="COPI_C"/>
    <property type="match status" value="1"/>
</dbReference>
<dbReference type="SUPFAM" id="SSF53187">
    <property type="entry name" value="Zn-dependent exopeptidases"/>
    <property type="match status" value="1"/>
</dbReference>
<dbReference type="FunFam" id="1.25.40.470:FF:000002">
    <property type="entry name" value="Coatomer subunit alpha"/>
    <property type="match status" value="1"/>
</dbReference>
<evidence type="ECO:0000256" key="12">
    <source>
        <dbReference type="ARBA" id="ARBA00022892"/>
    </source>
</evidence>
<dbReference type="CDD" id="cd03881">
    <property type="entry name" value="M28_Nicastrin"/>
    <property type="match status" value="1"/>
</dbReference>
<comment type="function">
    <text evidence="19">The coatomer is a cytosolic protein complex that binds to dilysine motifs and reversibly associates with Golgi non-clathrin-coated vesicles, which further mediate biosynthetic protein transport from the ER, via the Golgi up to the trans Golgi network. Coatomer complex is required for budding from Golgi membranes, and is essential for the retrograde Golgi-to-ER transport of dilysine-tagged proteins. In mammals, the coatomer can only be recruited by membranes associated to ADP-ribosylation factors (ARFs), which are small GTP-binding proteins; the complex also influences the Golgi structural integrity, as well as the processing, activity, and endocytic recycling of LDL receptors.</text>
</comment>
<evidence type="ECO:0000256" key="4">
    <source>
        <dbReference type="ARBA" id="ARBA00007717"/>
    </source>
</evidence>
<organism evidence="30 31">
    <name type="scientific">Scophthalmus maximus</name>
    <name type="common">Turbot</name>
    <name type="synonym">Psetta maxima</name>
    <dbReference type="NCBI Taxonomy" id="52904"/>
    <lineage>
        <taxon>Eukaryota</taxon>
        <taxon>Metazoa</taxon>
        <taxon>Chordata</taxon>
        <taxon>Craniata</taxon>
        <taxon>Vertebrata</taxon>
        <taxon>Euteleostomi</taxon>
        <taxon>Actinopterygii</taxon>
        <taxon>Neopterygii</taxon>
        <taxon>Teleostei</taxon>
        <taxon>Neoteleostei</taxon>
        <taxon>Acanthomorphata</taxon>
        <taxon>Carangaria</taxon>
        <taxon>Pleuronectiformes</taxon>
        <taxon>Pleuronectoidei</taxon>
        <taxon>Scophthalmidae</taxon>
        <taxon>Scophthalmus</taxon>
    </lineage>
</organism>
<sequence>MLTKFETKSARVKGLSFHPKRPWVLASLHNGVIQLWDYRMCTLIDKFDEHDGPVRGIDFHKQQPLFVSGGDDYKIKVWNYKLRRCLFTLLGHLDYIRTTFFHHEYPWILSASDDQTIRIWNWQSRTCVCVLTGHNHYVMCAQFHPAEDLVVSASLDQTVRVWDISGLRKKNLSPGAVETDVRGLSGVDLFGASDAVVKHVLEGHDRGVNWAAFHPSMPLIVSGADDRQVKIWRMNESKAWELDTCRGHYNNVSCAVFHPRQELILSNSEDKSIRVWDMSKRTGVQTFRRDHDRFWVLGAHPNLNLFAAGHDSGMIVFKLERERPAYAVYGNMLYYVKDRFLRQLDFNSSKDTAVMQLRSGSKFPVFSMSYNPAENTVLLCNRATNLENSTYDLYSIPKESDSQNPDAPEGKRSSGLTAVWVARNRFAVLDRMHSLLIKNLKNEIVKKVQVPSCEEIFYAGTGSLLLRDADGVTLFDVQQKRSLATVKIAKVKYVVWSADNSHVALLAKHAIMICNRKWESLCNIHENIRVKSGAWDESGVFIYTTSNHIKYALTSGDHGIIRTLDLPIYVTRVRGNSVYCLDRECRPRVLTIDPTEYRFKLALVNRKYDEVLHMVRNAKLVGQSIIAYLQKKGYPEVALHFVKDEKTRFSLALECGNIEVALEAAKALDERSCWERLGEAALLQGHHQVVEMCYQRTKNFDKLTFLYLITGNLAKLRKMMKIAEIRKDMSGHYQAALYLGDVSERVRILKNCGQKSLAYLTAATHGLDEEAESLKDTFDPEKETVPKVDPNAQLLQPPPPINPLDTNWPLLTVSKGFFEGAIAAKGKAGQMAADPDMEASGGEGWGDDAELQLDDDGFMDAQEGLGEDGMVKEEGGGWEVEEDLDLPPELDLPAGAGGGAEDGFFVPPTKGMSPTQMWCNNSQLPVDHILAGSFETAMRLLHDQVGVVNFGPYKSLFMQTMSRGRNCYLGLPSLPCLRSHPQRNWKDCGAKQGIPAVGLRLSDLISRLQQCYQLTTAGRFEEAVDRFRVILLSVPLLVVDNKQEIAEAQQLITICREYIVGLTMETERKKLPKDTLDQQKRLCEMAAYFTHCNLQPVHMVLVLRTALNLFFKLRNFKTAASFARRLLELGPKPDVAQQTRKILAACEKTLTDAHQLNYDPHNPFDLCAASFVPLYRGRPVEKCPLSGACYCPPYKGQICRVTQATEIGKDVIGLRIFILIFYSYGAILTGVASPLTGAEPNSGTRTFPMSTLPVVFSLSAPRTRKMDLPSNKWIVHLLVCCFVVGVNCNSVDKKIYVKLNYTVSCVRLLNATHQIGCQSSLSGNVGVLHVLESEDNLDWVLSSGPNPPYMVILESPLFTRSVMMKLKSGSSRVAGVAVVAPNTNPAGAFSPHTTCPNENSGVYSETYDPAMANCNKTVWNPLGNGLSYEEFDFPIFSLKDDNDTQVIRQCYLDHNRAVNGSRPRYPLCAMQLYSLMFAVTDTATCMRRNDINLSINPEMVCDPLGDYNVWASTRPLNNTAKGHKMWESAVVAAARLDSRSFFFDIAPGAQSGVSGFVALLAAAHALRDVVQEAPPNRTILYTFFQGETFDYIGSSRMVYDMENNQFAVDLDNIHSVLEVGQVGLRNDSKLWLHTDPVSRRNDSVNKEVEDLIANLRLAATNLSVTPEVPTASQPLPPSSFQRFLRARPIPGVVLEDHQSAFTSRFYESMYDNAEYLNVSYPPNLTPEEQLRFVTESAKALTEVATLVARALYRQAGGAETQLVNINADSQTVTQMLYGFLVRTNNSWFQQLIPSDFMSHLTNRPPNLYVGAVQQSSEPTVLVQFLMANLTGSTVNVTQENCQNQREDENDKESRHMYIYMWVQGAVPPNSTQRQGFCVRSTARLSKAVSPAFDLREFTSKDYSTWTESRWKPISGRIFLVASHELEMLTLGVGVGVLLTSLLLTYVISAKADILFSSGREPTNATY</sequence>
<accession>A0A6A4TGF0</accession>
<evidence type="ECO:0000256" key="25">
    <source>
        <dbReference type="SAM" id="Phobius"/>
    </source>
</evidence>
<dbReference type="PROSITE" id="PS50082">
    <property type="entry name" value="WD_REPEATS_2"/>
    <property type="match status" value="5"/>
</dbReference>
<evidence type="ECO:0000256" key="17">
    <source>
        <dbReference type="ARBA" id="ARBA00023136"/>
    </source>
</evidence>
<dbReference type="SMART" id="SM00320">
    <property type="entry name" value="WD40"/>
    <property type="match status" value="7"/>
</dbReference>
<dbReference type="Proteomes" id="UP000438429">
    <property type="component" value="Unassembled WGS sequence"/>
</dbReference>
<dbReference type="Pfam" id="PF23953">
    <property type="entry name" value="TPR_COPA_B"/>
    <property type="match status" value="1"/>
</dbReference>
<evidence type="ECO:0000256" key="10">
    <source>
        <dbReference type="ARBA" id="ARBA00022729"/>
    </source>
</evidence>
<dbReference type="PROSITE" id="PS50294">
    <property type="entry name" value="WD_REPEATS_REGION"/>
    <property type="match status" value="5"/>
</dbReference>
<dbReference type="CDD" id="cd00200">
    <property type="entry name" value="WD40"/>
    <property type="match status" value="1"/>
</dbReference>
<keyword evidence="15 25" id="KW-1133">Transmembrane helix</keyword>
<keyword evidence="18" id="KW-0325">Glycoprotein</keyword>
<evidence type="ECO:0000256" key="5">
    <source>
        <dbReference type="ARBA" id="ARBA00015303"/>
    </source>
</evidence>
<feature type="repeat" description="WD" evidence="24">
    <location>
        <begin position="201"/>
        <end position="242"/>
    </location>
</feature>
<dbReference type="Pfam" id="PF05450">
    <property type="entry name" value="Nicastrin"/>
    <property type="match status" value="1"/>
</dbReference>
<keyword evidence="17 25" id="KW-0472">Membrane</keyword>
<evidence type="ECO:0000256" key="6">
    <source>
        <dbReference type="ARBA" id="ARBA00022448"/>
    </source>
</evidence>
<keyword evidence="12" id="KW-0931">ER-Golgi transport</keyword>
<evidence type="ECO:0000256" key="1">
    <source>
        <dbReference type="ARBA" id="ARBA00004255"/>
    </source>
</evidence>
<evidence type="ECO:0000256" key="23">
    <source>
        <dbReference type="ARBA" id="ARBA00081575"/>
    </source>
</evidence>
<dbReference type="InterPro" id="IPR056176">
    <property type="entry name" value="TPR_COPA_B"/>
</dbReference>
<evidence type="ECO:0000256" key="7">
    <source>
        <dbReference type="ARBA" id="ARBA00022490"/>
    </source>
</evidence>
<keyword evidence="9 25" id="KW-0812">Transmembrane</keyword>
<evidence type="ECO:0000256" key="9">
    <source>
        <dbReference type="ARBA" id="ARBA00022692"/>
    </source>
</evidence>
<keyword evidence="13" id="KW-0653">Protein transport</keyword>